<dbReference type="AlphaFoldDB" id="A0A8J2YJ81"/>
<reference evidence="5" key="2">
    <citation type="submission" date="2020-09" db="EMBL/GenBank/DDBJ databases">
        <authorList>
            <person name="Sun Q."/>
            <person name="Sedlacek I."/>
        </authorList>
    </citation>
    <scope>NUCLEOTIDE SEQUENCE</scope>
    <source>
        <strain evidence="5">CCM 7684</strain>
    </source>
</reference>
<dbReference type="PRINTS" id="PR00081">
    <property type="entry name" value="GDHRDH"/>
</dbReference>
<name>A0A8J2YJ81_9RHOB</name>
<keyword evidence="6" id="KW-1185">Reference proteome</keyword>
<evidence type="ECO:0000256" key="1">
    <source>
        <dbReference type="ARBA" id="ARBA00006484"/>
    </source>
</evidence>
<dbReference type="Gene3D" id="3.40.50.720">
    <property type="entry name" value="NAD(P)-binding Rossmann-like Domain"/>
    <property type="match status" value="1"/>
</dbReference>
<dbReference type="Pfam" id="PF00106">
    <property type="entry name" value="adh_short"/>
    <property type="match status" value="1"/>
</dbReference>
<comment type="similarity">
    <text evidence="1 3">Belongs to the short-chain dehydrogenases/reductases (SDR) family.</text>
</comment>
<evidence type="ECO:0000259" key="4">
    <source>
        <dbReference type="SMART" id="SM00822"/>
    </source>
</evidence>
<accession>A0A8J2YJ81</accession>
<feature type="domain" description="Ketoreductase" evidence="4">
    <location>
        <begin position="10"/>
        <end position="192"/>
    </location>
</feature>
<comment type="caution">
    <text evidence="5">The sequence shown here is derived from an EMBL/GenBank/DDBJ whole genome shotgun (WGS) entry which is preliminary data.</text>
</comment>
<evidence type="ECO:0000313" key="5">
    <source>
        <dbReference type="EMBL" id="GGE46986.1"/>
    </source>
</evidence>
<dbReference type="GO" id="GO:0016491">
    <property type="term" value="F:oxidoreductase activity"/>
    <property type="evidence" value="ECO:0007669"/>
    <property type="project" value="UniProtKB-KW"/>
</dbReference>
<proteinExistence type="inferred from homology"/>
<evidence type="ECO:0000256" key="2">
    <source>
        <dbReference type="ARBA" id="ARBA00023002"/>
    </source>
</evidence>
<sequence>MAEQRFLDGRVALVTGASRGIGYAVALEAARAGAHVIAVARTVGGLETLDDDIRKLGGSTTLVPLDLKDYAGIDRLGAAIFERWGRLDALVGNAGLLGPISPLGHIEPKSFDDVFAVNVTANWRLIRSLDPLFKRSDAARAVFVSSGASSSCKAYWGLYAASKAALEALVRSYAAETRNSAIRANLVNPGATRTKMRAQAMPGEDPATLPNPADIAPGIVRLLDPQFNETGRLYDAPRQRVLDFQPPA</sequence>
<dbReference type="InterPro" id="IPR002347">
    <property type="entry name" value="SDR_fam"/>
</dbReference>
<evidence type="ECO:0000256" key="3">
    <source>
        <dbReference type="RuleBase" id="RU000363"/>
    </source>
</evidence>
<dbReference type="InterPro" id="IPR057326">
    <property type="entry name" value="KR_dom"/>
</dbReference>
<protein>
    <submittedName>
        <fullName evidence="5">Oxidoreductase</fullName>
    </submittedName>
</protein>
<dbReference type="InterPro" id="IPR036291">
    <property type="entry name" value="NAD(P)-bd_dom_sf"/>
</dbReference>
<reference evidence="5" key="1">
    <citation type="journal article" date="2014" name="Int. J. Syst. Evol. Microbiol.">
        <title>Complete genome sequence of Corynebacterium casei LMG S-19264T (=DSM 44701T), isolated from a smear-ripened cheese.</title>
        <authorList>
            <consortium name="US DOE Joint Genome Institute (JGI-PGF)"/>
            <person name="Walter F."/>
            <person name="Albersmeier A."/>
            <person name="Kalinowski J."/>
            <person name="Ruckert C."/>
        </authorList>
    </citation>
    <scope>NUCLEOTIDE SEQUENCE</scope>
    <source>
        <strain evidence="5">CCM 7684</strain>
    </source>
</reference>
<dbReference type="PROSITE" id="PS00061">
    <property type="entry name" value="ADH_SHORT"/>
    <property type="match status" value="1"/>
</dbReference>
<keyword evidence="2" id="KW-0560">Oxidoreductase</keyword>
<dbReference type="SMART" id="SM00822">
    <property type="entry name" value="PKS_KR"/>
    <property type="match status" value="1"/>
</dbReference>
<dbReference type="PANTHER" id="PTHR42901">
    <property type="entry name" value="ALCOHOL DEHYDROGENASE"/>
    <property type="match status" value="1"/>
</dbReference>
<dbReference type="InterPro" id="IPR020904">
    <property type="entry name" value="Sc_DH/Rdtase_CS"/>
</dbReference>
<dbReference type="EMBL" id="BMCP01000002">
    <property type="protein sequence ID" value="GGE46986.1"/>
    <property type="molecule type" value="Genomic_DNA"/>
</dbReference>
<dbReference type="PANTHER" id="PTHR42901:SF1">
    <property type="entry name" value="ALCOHOL DEHYDROGENASE"/>
    <property type="match status" value="1"/>
</dbReference>
<dbReference type="Proteomes" id="UP000602745">
    <property type="component" value="Unassembled WGS sequence"/>
</dbReference>
<gene>
    <name evidence="5" type="ORF">GCM10007276_25230</name>
</gene>
<dbReference type="SUPFAM" id="SSF51735">
    <property type="entry name" value="NAD(P)-binding Rossmann-fold domains"/>
    <property type="match status" value="1"/>
</dbReference>
<organism evidence="5 6">
    <name type="scientific">Agaricicola taiwanensis</name>
    <dbReference type="NCBI Taxonomy" id="591372"/>
    <lineage>
        <taxon>Bacteria</taxon>
        <taxon>Pseudomonadati</taxon>
        <taxon>Pseudomonadota</taxon>
        <taxon>Alphaproteobacteria</taxon>
        <taxon>Rhodobacterales</taxon>
        <taxon>Paracoccaceae</taxon>
        <taxon>Agaricicola</taxon>
    </lineage>
</organism>
<evidence type="ECO:0000313" key="6">
    <source>
        <dbReference type="Proteomes" id="UP000602745"/>
    </source>
</evidence>
<dbReference type="RefSeq" id="WP_188410063.1">
    <property type="nucleotide sequence ID" value="NZ_BMCP01000002.1"/>
</dbReference>
<dbReference type="PRINTS" id="PR00080">
    <property type="entry name" value="SDRFAMILY"/>
</dbReference>